<accession>A0ABR3NES5</accession>
<name>A0ABR3NES5_9TELE</name>
<protein>
    <submittedName>
        <fullName evidence="1">Uncharacterized protein</fullName>
    </submittedName>
</protein>
<sequence length="142" mass="14817">MQKKKELASTDTELEVAGDITIGVCAPLWLLPGSRQAVLAGANADAPGEAAVIWQGAAFRQLLEAGLQSSRHGGIALALAASHLLILKQISGTGVPCCVNLTRRRRRLRGGSAALLNSALNDGSYDVLWLAGKPSTPADKHL</sequence>
<comment type="caution">
    <text evidence="1">The sequence shown here is derived from an EMBL/GenBank/DDBJ whole genome shotgun (WGS) entry which is preliminary data.</text>
</comment>
<reference evidence="1 2" key="1">
    <citation type="submission" date="2023-09" db="EMBL/GenBank/DDBJ databases">
        <authorList>
            <person name="Wang M."/>
        </authorList>
    </citation>
    <scope>NUCLEOTIDE SEQUENCE [LARGE SCALE GENOMIC DNA]</scope>
    <source>
        <strain evidence="1">GT-2023</strain>
        <tissue evidence="1">Liver</tissue>
    </source>
</reference>
<evidence type="ECO:0000313" key="2">
    <source>
        <dbReference type="Proteomes" id="UP001558613"/>
    </source>
</evidence>
<organism evidence="1 2">
    <name type="scientific">Cirrhinus molitorella</name>
    <name type="common">mud carp</name>
    <dbReference type="NCBI Taxonomy" id="172907"/>
    <lineage>
        <taxon>Eukaryota</taxon>
        <taxon>Metazoa</taxon>
        <taxon>Chordata</taxon>
        <taxon>Craniata</taxon>
        <taxon>Vertebrata</taxon>
        <taxon>Euteleostomi</taxon>
        <taxon>Actinopterygii</taxon>
        <taxon>Neopterygii</taxon>
        <taxon>Teleostei</taxon>
        <taxon>Ostariophysi</taxon>
        <taxon>Cypriniformes</taxon>
        <taxon>Cyprinidae</taxon>
        <taxon>Labeoninae</taxon>
        <taxon>Labeonini</taxon>
        <taxon>Cirrhinus</taxon>
    </lineage>
</organism>
<dbReference type="EMBL" id="JAYMGO010000004">
    <property type="protein sequence ID" value="KAL1275460.1"/>
    <property type="molecule type" value="Genomic_DNA"/>
</dbReference>
<gene>
    <name evidence="1" type="ORF">QQF64_035083</name>
</gene>
<keyword evidence="2" id="KW-1185">Reference proteome</keyword>
<dbReference type="Proteomes" id="UP001558613">
    <property type="component" value="Unassembled WGS sequence"/>
</dbReference>
<proteinExistence type="predicted"/>
<evidence type="ECO:0000313" key="1">
    <source>
        <dbReference type="EMBL" id="KAL1275460.1"/>
    </source>
</evidence>